<dbReference type="InterPro" id="IPR017850">
    <property type="entry name" value="Alkaline_phosphatase_core_sf"/>
</dbReference>
<feature type="binding site" evidence="9 13">
    <location>
        <position position="469"/>
    </location>
    <ligand>
        <name>Mn(2+)</name>
        <dbReference type="ChEBI" id="CHEBI:29035"/>
        <label>1</label>
    </ligand>
</feature>
<feature type="binding site" evidence="9 12">
    <location>
        <position position="194"/>
    </location>
    <ligand>
        <name>substrate</name>
    </ligand>
</feature>
<evidence type="ECO:0000256" key="7">
    <source>
        <dbReference type="ARBA" id="ARBA00023211"/>
    </source>
</evidence>
<dbReference type="HAMAP" id="MF_01038">
    <property type="entry name" value="GpmI"/>
    <property type="match status" value="1"/>
</dbReference>
<feature type="binding site" evidence="9 12">
    <location>
        <position position="200"/>
    </location>
    <ligand>
        <name>substrate</name>
    </ligand>
</feature>
<feature type="domain" description="BPG-independent PGAM N-terminal" evidence="15">
    <location>
        <begin position="91"/>
        <end position="303"/>
    </location>
</feature>
<dbReference type="InterPro" id="IPR005995">
    <property type="entry name" value="Pgm_bpd_ind"/>
</dbReference>
<dbReference type="InterPro" id="IPR006124">
    <property type="entry name" value="Metalloenzyme"/>
</dbReference>
<comment type="subunit">
    <text evidence="9">Monomer.</text>
</comment>
<comment type="similarity">
    <text evidence="4 9">Belongs to the BPG-independent phosphoglycerate mutase family.</text>
</comment>
<dbReference type="PIRSF" id="PIRSF001492">
    <property type="entry name" value="IPGAM"/>
    <property type="match status" value="1"/>
</dbReference>
<evidence type="ECO:0000256" key="10">
    <source>
        <dbReference type="NCBIfam" id="TIGR01307"/>
    </source>
</evidence>
<evidence type="ECO:0000256" key="2">
    <source>
        <dbReference type="ARBA" id="ARBA00002315"/>
    </source>
</evidence>
<dbReference type="InterPro" id="IPR011258">
    <property type="entry name" value="BPG-indep_PGM_N"/>
</dbReference>
<evidence type="ECO:0000313" key="17">
    <source>
        <dbReference type="Proteomes" id="UP000229896"/>
    </source>
</evidence>
<dbReference type="InterPro" id="IPR036646">
    <property type="entry name" value="PGAM_B_sf"/>
</dbReference>
<comment type="function">
    <text evidence="2 9">Catalyzes the interconversion of 2-phosphoglycerate and 3-phosphoglycerate.</text>
</comment>
<evidence type="ECO:0000256" key="6">
    <source>
        <dbReference type="ARBA" id="ARBA00023152"/>
    </source>
</evidence>
<dbReference type="GO" id="GO:0030145">
    <property type="term" value="F:manganese ion binding"/>
    <property type="evidence" value="ECO:0007669"/>
    <property type="project" value="UniProtKB-UniRule"/>
</dbReference>
<protein>
    <recommendedName>
        <fullName evidence="9 10">2,3-bisphosphoglycerate-independent phosphoglycerate mutase</fullName>
        <shortName evidence="9">BPG-independent PGAM</shortName>
        <shortName evidence="9">Phosphoglyceromutase</shortName>
        <shortName evidence="9">iPGM</shortName>
        <ecNumber evidence="9 10">5.4.2.12</ecNumber>
    </recommendedName>
</protein>
<feature type="binding site" evidence="9 12">
    <location>
        <position position="132"/>
    </location>
    <ligand>
        <name>substrate</name>
    </ligand>
</feature>
<dbReference type="Pfam" id="PF01676">
    <property type="entry name" value="Metalloenzyme"/>
    <property type="match status" value="1"/>
</dbReference>
<name>A0A2M6YC01_9BACT</name>
<feature type="binding site" evidence="9 13">
    <location>
        <position position="451"/>
    </location>
    <ligand>
        <name>Mn(2+)</name>
        <dbReference type="ChEBI" id="CHEBI:29035"/>
        <label>2</label>
    </ligand>
</feature>
<dbReference type="SUPFAM" id="SSF53649">
    <property type="entry name" value="Alkaline phosphatase-like"/>
    <property type="match status" value="1"/>
</dbReference>
<dbReference type="NCBIfam" id="TIGR01307">
    <property type="entry name" value="pgm_bpd_ind"/>
    <property type="match status" value="1"/>
</dbReference>
<dbReference type="GO" id="GO:0004619">
    <property type="term" value="F:phosphoglycerate mutase activity"/>
    <property type="evidence" value="ECO:0007669"/>
    <property type="project" value="UniProtKB-UniRule"/>
</dbReference>
<evidence type="ECO:0000256" key="11">
    <source>
        <dbReference type="PIRSR" id="PIRSR001492-1"/>
    </source>
</evidence>
<dbReference type="CDD" id="cd16010">
    <property type="entry name" value="iPGM"/>
    <property type="match status" value="1"/>
</dbReference>
<comment type="catalytic activity">
    <reaction evidence="1 9">
        <text>(2R)-2-phosphoglycerate = (2R)-3-phosphoglycerate</text>
        <dbReference type="Rhea" id="RHEA:15901"/>
        <dbReference type="ChEBI" id="CHEBI:58272"/>
        <dbReference type="ChEBI" id="CHEBI:58289"/>
        <dbReference type="EC" id="5.4.2.12"/>
    </reaction>
</comment>
<dbReference type="FunFam" id="3.40.1450.10:FF:000002">
    <property type="entry name" value="2,3-bisphosphoglycerate-independent phosphoglycerate mutase"/>
    <property type="match status" value="1"/>
</dbReference>
<dbReference type="Gene3D" id="3.40.1450.10">
    <property type="entry name" value="BPG-independent phosphoglycerate mutase, domain B"/>
    <property type="match status" value="1"/>
</dbReference>
<dbReference type="PANTHER" id="PTHR31637">
    <property type="entry name" value="2,3-BISPHOSPHOGLYCERATE-INDEPENDENT PHOSPHOGLYCERATE MUTASE"/>
    <property type="match status" value="1"/>
</dbReference>
<dbReference type="SUPFAM" id="SSF64158">
    <property type="entry name" value="2,3-Bisphosphoglycerate-independent phosphoglycerate mutase, substrate-binding domain"/>
    <property type="match status" value="1"/>
</dbReference>
<dbReference type="GO" id="GO:0006007">
    <property type="term" value="P:glucose catabolic process"/>
    <property type="evidence" value="ECO:0007669"/>
    <property type="project" value="InterPro"/>
</dbReference>
<dbReference type="GO" id="GO:0005829">
    <property type="term" value="C:cytosol"/>
    <property type="evidence" value="ECO:0007669"/>
    <property type="project" value="TreeGrafter"/>
</dbReference>
<evidence type="ECO:0000256" key="8">
    <source>
        <dbReference type="ARBA" id="ARBA00023235"/>
    </source>
</evidence>
<accession>A0A2M6YC01</accession>
<feature type="binding site" evidence="9 12">
    <location>
        <position position="343"/>
    </location>
    <ligand>
        <name>substrate</name>
    </ligand>
</feature>
<feature type="binding site" evidence="9 13">
    <location>
        <position position="409"/>
    </location>
    <ligand>
        <name>Mn(2+)</name>
        <dbReference type="ChEBI" id="CHEBI:29035"/>
        <label>1</label>
    </ligand>
</feature>
<evidence type="ECO:0000256" key="3">
    <source>
        <dbReference type="ARBA" id="ARBA00004798"/>
    </source>
</evidence>
<evidence type="ECO:0000256" key="1">
    <source>
        <dbReference type="ARBA" id="ARBA00000370"/>
    </source>
</evidence>
<evidence type="ECO:0000256" key="4">
    <source>
        <dbReference type="ARBA" id="ARBA00008819"/>
    </source>
</evidence>
<gene>
    <name evidence="9" type="primary">gpmI</name>
    <name evidence="16" type="ORF">COT12_02255</name>
</gene>
<comment type="cofactor">
    <cofactor evidence="9">
        <name>Mn(2+)</name>
        <dbReference type="ChEBI" id="CHEBI:29035"/>
    </cofactor>
    <text evidence="9">Binds 2 manganese ions per subunit.</text>
</comment>
<dbReference type="GO" id="GO:0006096">
    <property type="term" value="P:glycolytic process"/>
    <property type="evidence" value="ECO:0007669"/>
    <property type="project" value="UniProtKB-UniRule"/>
</dbReference>
<dbReference type="UniPathway" id="UPA00109">
    <property type="reaction ID" value="UER00186"/>
</dbReference>
<feature type="binding site" evidence="9 12">
    <location>
        <begin position="162"/>
        <end position="163"/>
    </location>
    <ligand>
        <name>substrate</name>
    </ligand>
</feature>
<sequence length="541" mass="60287">MIILPEGKINQKRKVALIILDGWGIGPAWGGNAITQAKVRNFDLWWRTYTHTSLLASGEAVGLPAGTAGNSETGHLNIGAGRVVPQDLVFINNLIKSGQFFKNQKILAAFEHAKKNNSALHLMGLVGRGHVHSDINHLFSLLKMAKENQLTKVYLDLFTDGRDSDPESALGVFEDIECKLKEIGVGKISSICGRYFALDRDKNWGRTSRTYNVLTKGEANISPSSREAISRSYLREVSDEYIIPTLIADKPENKIIISDNDAVIFFNFRPDRARQLSQAFLEQKIPAISDRKILNNIYFLTFVNRDQYPIGIMAFQPEEIKNSLAEVVSNAGFSQFHIAETEKYAHVTYFIDGGREKPFPREYHQMIPSPKVSTYDLTPTMSAGKITDSLISNAGKNFDLIICNYANADMVGHVGNFYAAVQAIEFIDFCLERLIKILLLHNYTVAITSDHGNAEEMINPKTNQSQTEHTSNPVPFMIISKEIEIGKKPLLSGGSLSNIAPTLLQILEISKPAEMTAESLFAKVPVSKNNQEKWNKIPTNQ</sequence>
<evidence type="ECO:0000256" key="9">
    <source>
        <dbReference type="HAMAP-Rule" id="MF_01038"/>
    </source>
</evidence>
<dbReference type="EMBL" id="PEXI01000070">
    <property type="protein sequence ID" value="PIU24209.1"/>
    <property type="molecule type" value="Genomic_DNA"/>
</dbReference>
<feature type="binding site" evidence="9 13">
    <location>
        <position position="21"/>
    </location>
    <ligand>
        <name>Mn(2+)</name>
        <dbReference type="ChEBI" id="CHEBI:29035"/>
        <label>2</label>
    </ligand>
</feature>
<feature type="binding site" evidence="9 13">
    <location>
        <position position="71"/>
    </location>
    <ligand>
        <name>Mn(2+)</name>
        <dbReference type="ChEBI" id="CHEBI:29035"/>
        <label>2</label>
    </ligand>
</feature>
<reference evidence="17" key="1">
    <citation type="submission" date="2017-09" db="EMBL/GenBank/DDBJ databases">
        <title>Depth-based differentiation of microbial function through sediment-hosted aquifers and enrichment of novel symbionts in the deep terrestrial subsurface.</title>
        <authorList>
            <person name="Probst A.J."/>
            <person name="Ladd B."/>
            <person name="Jarett J.K."/>
            <person name="Geller-Mcgrath D.E."/>
            <person name="Sieber C.M.K."/>
            <person name="Emerson J.B."/>
            <person name="Anantharaman K."/>
            <person name="Thomas B.C."/>
            <person name="Malmstrom R."/>
            <person name="Stieglmeier M."/>
            <person name="Klingl A."/>
            <person name="Woyke T."/>
            <person name="Ryan C.M."/>
            <person name="Banfield J.F."/>
        </authorList>
    </citation>
    <scope>NUCLEOTIDE SEQUENCE [LARGE SCALE GENOMIC DNA]</scope>
</reference>
<keyword evidence="5 9" id="KW-0479">Metal-binding</keyword>
<feature type="binding site" evidence="9 13">
    <location>
        <position position="413"/>
    </location>
    <ligand>
        <name>Mn(2+)</name>
        <dbReference type="ChEBI" id="CHEBI:29035"/>
        <label>1</label>
    </ligand>
</feature>
<feature type="binding site" evidence="9 12">
    <location>
        <begin position="269"/>
        <end position="272"/>
    </location>
    <ligand>
        <name>substrate</name>
    </ligand>
</feature>
<dbReference type="PANTHER" id="PTHR31637:SF0">
    <property type="entry name" value="2,3-BISPHOSPHOGLYCERATE-INDEPENDENT PHOSPHOGLYCERATE MUTASE"/>
    <property type="match status" value="1"/>
</dbReference>
<evidence type="ECO:0000259" key="14">
    <source>
        <dbReference type="Pfam" id="PF01676"/>
    </source>
</evidence>
<keyword evidence="7 9" id="KW-0464">Manganese</keyword>
<evidence type="ECO:0000256" key="5">
    <source>
        <dbReference type="ARBA" id="ARBA00022723"/>
    </source>
</evidence>
<feature type="domain" description="Metalloenzyme" evidence="14">
    <location>
        <begin position="14"/>
        <end position="510"/>
    </location>
</feature>
<comment type="caution">
    <text evidence="16">The sequence shown here is derived from an EMBL/GenBank/DDBJ whole genome shotgun (WGS) entry which is preliminary data.</text>
</comment>
<evidence type="ECO:0000256" key="13">
    <source>
        <dbReference type="PIRSR" id="PIRSR001492-3"/>
    </source>
</evidence>
<keyword evidence="8 9" id="KW-0413">Isomerase</keyword>
<feature type="binding site" evidence="9 13">
    <location>
        <position position="450"/>
    </location>
    <ligand>
        <name>Mn(2+)</name>
        <dbReference type="ChEBI" id="CHEBI:29035"/>
        <label>2</label>
    </ligand>
</feature>
<dbReference type="Proteomes" id="UP000229896">
    <property type="component" value="Unassembled WGS sequence"/>
</dbReference>
<dbReference type="EC" id="5.4.2.12" evidence="9 10"/>
<comment type="pathway">
    <text evidence="3 9">Carbohydrate degradation; glycolysis; pyruvate from D-glyceraldehyde 3-phosphate: step 3/5.</text>
</comment>
<evidence type="ECO:0000256" key="12">
    <source>
        <dbReference type="PIRSR" id="PIRSR001492-2"/>
    </source>
</evidence>
<proteinExistence type="inferred from homology"/>
<dbReference type="Pfam" id="PF06415">
    <property type="entry name" value="iPGM_N"/>
    <property type="match status" value="1"/>
</dbReference>
<evidence type="ECO:0000313" key="16">
    <source>
        <dbReference type="EMBL" id="PIU24209.1"/>
    </source>
</evidence>
<evidence type="ECO:0000259" key="15">
    <source>
        <dbReference type="Pfam" id="PF06415"/>
    </source>
</evidence>
<feature type="active site" description="Phosphoserine intermediate" evidence="9 11">
    <location>
        <position position="71"/>
    </location>
</feature>
<organism evidence="16 17">
    <name type="scientific">Candidatus Berkelbacteria bacterium CG08_land_8_20_14_0_20_39_8</name>
    <dbReference type="NCBI Taxonomy" id="1974511"/>
    <lineage>
        <taxon>Bacteria</taxon>
        <taxon>Candidatus Berkelbacteria</taxon>
    </lineage>
</organism>
<dbReference type="AlphaFoldDB" id="A0A2M6YC01"/>
<keyword evidence="6 9" id="KW-0324">Glycolysis</keyword>
<dbReference type="Gene3D" id="3.40.720.10">
    <property type="entry name" value="Alkaline Phosphatase, subunit A"/>
    <property type="match status" value="1"/>
</dbReference>